<dbReference type="InterPro" id="IPR036388">
    <property type="entry name" value="WH-like_DNA-bd_sf"/>
</dbReference>
<evidence type="ECO:0000259" key="1">
    <source>
        <dbReference type="PROSITE" id="PS50995"/>
    </source>
</evidence>
<dbReference type="PANTHER" id="PTHR33164:SF57">
    <property type="entry name" value="MARR-FAMILY TRANSCRIPTIONAL REGULATOR"/>
    <property type="match status" value="1"/>
</dbReference>
<keyword evidence="3" id="KW-1185">Reference proteome</keyword>
<dbReference type="Proteomes" id="UP000830158">
    <property type="component" value="Chromosome"/>
</dbReference>
<sequence length="164" mass="18425">MDTADDTGVAAWRAMLLAYNAALRAIDSDLTRAGTIPLTWYDVLLELNAGPRRRLRMNDLADRVVLSRTRVSRLVDEMVAAGLVTKIRDEEDRRVVWAAMTDEGASAFHGTAPRYLRGIEQHFAQYLTEEEKQVMAAALTKVRKAHAEVISTPEALRRSTRTTR</sequence>
<dbReference type="InterPro" id="IPR036390">
    <property type="entry name" value="WH_DNA-bd_sf"/>
</dbReference>
<dbReference type="SMART" id="SM00347">
    <property type="entry name" value="HTH_MARR"/>
    <property type="match status" value="1"/>
</dbReference>
<dbReference type="PRINTS" id="PR00598">
    <property type="entry name" value="HTHMARR"/>
</dbReference>
<dbReference type="InterPro" id="IPR039422">
    <property type="entry name" value="MarR/SlyA-like"/>
</dbReference>
<dbReference type="RefSeq" id="WP_198958196.1">
    <property type="nucleotide sequence ID" value="NZ_CP091196.1"/>
</dbReference>
<dbReference type="PROSITE" id="PS50995">
    <property type="entry name" value="HTH_MARR_2"/>
    <property type="match status" value="1"/>
</dbReference>
<accession>A0ABY4NV72</accession>
<dbReference type="Pfam" id="PF12802">
    <property type="entry name" value="MarR_2"/>
    <property type="match status" value="1"/>
</dbReference>
<feature type="domain" description="HTH marR-type" evidence="1">
    <location>
        <begin position="1"/>
        <end position="144"/>
    </location>
</feature>
<dbReference type="InterPro" id="IPR000835">
    <property type="entry name" value="HTH_MarR-typ"/>
</dbReference>
<protein>
    <submittedName>
        <fullName evidence="2">MarR family transcriptional regulator</fullName>
    </submittedName>
</protein>
<proteinExistence type="predicted"/>
<name>A0ABY4NV72_9PSEU</name>
<dbReference type="SUPFAM" id="SSF46785">
    <property type="entry name" value="Winged helix' DNA-binding domain"/>
    <property type="match status" value="1"/>
</dbReference>
<reference evidence="2" key="1">
    <citation type="submission" date="2022-01" db="EMBL/GenBank/DDBJ databases">
        <title>PSI-footprinting approach for the identification of protein synthesis inhibitor producers.</title>
        <authorList>
            <person name="Handel F."/>
            <person name="Kulik A."/>
            <person name="Wex K.W."/>
            <person name="Berscheid A."/>
            <person name="Saur J.S."/>
            <person name="Winkler A."/>
            <person name="Wibberg D."/>
            <person name="Kalinowski J."/>
            <person name="Broetz-Oesterhelt H."/>
            <person name="Mast Y."/>
        </authorList>
    </citation>
    <scope>NUCLEOTIDE SEQUENCE</scope>
    <source>
        <strain evidence="2">KNN 49.3e</strain>
    </source>
</reference>
<gene>
    <name evidence="2" type="ORF">L1857_14635</name>
</gene>
<evidence type="ECO:0000313" key="3">
    <source>
        <dbReference type="Proteomes" id="UP000830158"/>
    </source>
</evidence>
<dbReference type="Gene3D" id="1.10.10.10">
    <property type="entry name" value="Winged helix-like DNA-binding domain superfamily/Winged helix DNA-binding domain"/>
    <property type="match status" value="1"/>
</dbReference>
<organism evidence="2 3">
    <name type="scientific">Amycolatopsis thermalba</name>
    <dbReference type="NCBI Taxonomy" id="944492"/>
    <lineage>
        <taxon>Bacteria</taxon>
        <taxon>Bacillati</taxon>
        <taxon>Actinomycetota</taxon>
        <taxon>Actinomycetes</taxon>
        <taxon>Pseudonocardiales</taxon>
        <taxon>Pseudonocardiaceae</taxon>
        <taxon>Amycolatopsis</taxon>
    </lineage>
</organism>
<evidence type="ECO:0000313" key="2">
    <source>
        <dbReference type="EMBL" id="UQS23976.1"/>
    </source>
</evidence>
<dbReference type="EMBL" id="CP091196">
    <property type="protein sequence ID" value="UQS23976.1"/>
    <property type="molecule type" value="Genomic_DNA"/>
</dbReference>
<dbReference type="PANTHER" id="PTHR33164">
    <property type="entry name" value="TRANSCRIPTIONAL REGULATOR, MARR FAMILY"/>
    <property type="match status" value="1"/>
</dbReference>